<dbReference type="AlphaFoldDB" id="A0A1F6MBZ6"/>
<dbReference type="PANTHER" id="PTHR11241:SF0">
    <property type="entry name" value="DEOXYURIDINE 5'-TRIPHOSPHATE NUCLEOTIDOHYDROLASE"/>
    <property type="match status" value="1"/>
</dbReference>
<proteinExistence type="inferred from homology"/>
<comment type="catalytic activity">
    <reaction evidence="5">
        <text>dUTP + H2O = dUMP + diphosphate + H(+)</text>
        <dbReference type="Rhea" id="RHEA:10248"/>
        <dbReference type="ChEBI" id="CHEBI:15377"/>
        <dbReference type="ChEBI" id="CHEBI:15378"/>
        <dbReference type="ChEBI" id="CHEBI:33019"/>
        <dbReference type="ChEBI" id="CHEBI:61555"/>
        <dbReference type="ChEBI" id="CHEBI:246422"/>
        <dbReference type="EC" id="3.6.1.23"/>
    </reaction>
</comment>
<dbReference type="Gene3D" id="2.70.40.10">
    <property type="match status" value="1"/>
</dbReference>
<evidence type="ECO:0000313" key="7">
    <source>
        <dbReference type="EMBL" id="OGH69182.1"/>
    </source>
</evidence>
<dbReference type="CDD" id="cd07557">
    <property type="entry name" value="trimeric_dUTPase"/>
    <property type="match status" value="1"/>
</dbReference>
<accession>A0A1F6MBZ6</accession>
<keyword evidence="3" id="KW-0378">Hydrolase</keyword>
<evidence type="ECO:0000259" key="6">
    <source>
        <dbReference type="Pfam" id="PF00692"/>
    </source>
</evidence>
<evidence type="ECO:0000256" key="1">
    <source>
        <dbReference type="ARBA" id="ARBA00006581"/>
    </source>
</evidence>
<dbReference type="EMBL" id="MFPU01000059">
    <property type="protein sequence ID" value="OGH69182.1"/>
    <property type="molecule type" value="Genomic_DNA"/>
</dbReference>
<feature type="domain" description="dUTPase-like" evidence="6">
    <location>
        <begin position="13"/>
        <end position="142"/>
    </location>
</feature>
<dbReference type="NCBIfam" id="TIGR00576">
    <property type="entry name" value="dut"/>
    <property type="match status" value="1"/>
</dbReference>
<dbReference type="PANTHER" id="PTHR11241">
    <property type="entry name" value="DEOXYURIDINE 5'-TRIPHOSPHATE NUCLEOTIDOHYDROLASE"/>
    <property type="match status" value="1"/>
</dbReference>
<comment type="similarity">
    <text evidence="1">Belongs to the dUTPase family.</text>
</comment>
<dbReference type="GO" id="GO:0046081">
    <property type="term" value="P:dUTP catabolic process"/>
    <property type="evidence" value="ECO:0007669"/>
    <property type="project" value="InterPro"/>
</dbReference>
<keyword evidence="4" id="KW-0546">Nucleotide metabolism</keyword>
<protein>
    <recommendedName>
        <fullName evidence="2">dUTP diphosphatase</fullName>
        <ecNumber evidence="2">3.6.1.23</ecNumber>
    </recommendedName>
</protein>
<dbReference type="GO" id="GO:0004170">
    <property type="term" value="F:dUTP diphosphatase activity"/>
    <property type="evidence" value="ECO:0007669"/>
    <property type="project" value="UniProtKB-EC"/>
</dbReference>
<dbReference type="InterPro" id="IPR036157">
    <property type="entry name" value="dUTPase-like_sf"/>
</dbReference>
<sequence length="145" mass="15794">MEVQIKRIDPTLPLPEYHTVGAAGFDIYARVATVIPVRGLIKIPSNLIVATPPGYMLLISGRSSLAWKKGLILANGVGIIDSDYAGPNDEILISVYNFSEKEVLIERGERIVQGIFIKVEQAAWNEVEQMQEPDRGGFGSTGGIL</sequence>
<name>A0A1F6MBZ6_9BACT</name>
<evidence type="ECO:0000256" key="2">
    <source>
        <dbReference type="ARBA" id="ARBA00012379"/>
    </source>
</evidence>
<evidence type="ECO:0000313" key="8">
    <source>
        <dbReference type="Proteomes" id="UP000177953"/>
    </source>
</evidence>
<dbReference type="Pfam" id="PF00692">
    <property type="entry name" value="dUTPase"/>
    <property type="match status" value="1"/>
</dbReference>
<dbReference type="Proteomes" id="UP000177953">
    <property type="component" value="Unassembled WGS sequence"/>
</dbReference>
<dbReference type="EC" id="3.6.1.23" evidence="2"/>
<dbReference type="InterPro" id="IPR033704">
    <property type="entry name" value="dUTPase_trimeric"/>
</dbReference>
<dbReference type="NCBIfam" id="NF001862">
    <property type="entry name" value="PRK00601.1"/>
    <property type="match status" value="1"/>
</dbReference>
<dbReference type="SUPFAM" id="SSF51283">
    <property type="entry name" value="dUTPase-like"/>
    <property type="match status" value="1"/>
</dbReference>
<dbReference type="GO" id="GO:0006226">
    <property type="term" value="P:dUMP biosynthetic process"/>
    <property type="evidence" value="ECO:0007669"/>
    <property type="project" value="InterPro"/>
</dbReference>
<organism evidence="7 8">
    <name type="scientific">Candidatus Magasanikbacteria bacterium RIFCSPHIGHO2_01_FULL_47_8</name>
    <dbReference type="NCBI Taxonomy" id="1798673"/>
    <lineage>
        <taxon>Bacteria</taxon>
        <taxon>Candidatus Magasanikiibacteriota</taxon>
    </lineage>
</organism>
<gene>
    <name evidence="7" type="ORF">A2754_01505</name>
</gene>
<dbReference type="InterPro" id="IPR029054">
    <property type="entry name" value="dUTPase-like"/>
</dbReference>
<evidence type="ECO:0000256" key="5">
    <source>
        <dbReference type="ARBA" id="ARBA00047686"/>
    </source>
</evidence>
<evidence type="ECO:0000256" key="3">
    <source>
        <dbReference type="ARBA" id="ARBA00022801"/>
    </source>
</evidence>
<evidence type="ECO:0000256" key="4">
    <source>
        <dbReference type="ARBA" id="ARBA00023080"/>
    </source>
</evidence>
<dbReference type="InterPro" id="IPR008181">
    <property type="entry name" value="dUTPase"/>
</dbReference>
<dbReference type="GO" id="GO:0000287">
    <property type="term" value="F:magnesium ion binding"/>
    <property type="evidence" value="ECO:0007669"/>
    <property type="project" value="InterPro"/>
</dbReference>
<comment type="caution">
    <text evidence="7">The sequence shown here is derived from an EMBL/GenBank/DDBJ whole genome shotgun (WGS) entry which is preliminary data.</text>
</comment>
<reference evidence="7 8" key="1">
    <citation type="journal article" date="2016" name="Nat. Commun.">
        <title>Thousands of microbial genomes shed light on interconnected biogeochemical processes in an aquifer system.</title>
        <authorList>
            <person name="Anantharaman K."/>
            <person name="Brown C.T."/>
            <person name="Hug L.A."/>
            <person name="Sharon I."/>
            <person name="Castelle C.J."/>
            <person name="Probst A.J."/>
            <person name="Thomas B.C."/>
            <person name="Singh A."/>
            <person name="Wilkins M.J."/>
            <person name="Karaoz U."/>
            <person name="Brodie E.L."/>
            <person name="Williams K.H."/>
            <person name="Hubbard S.S."/>
            <person name="Banfield J.F."/>
        </authorList>
    </citation>
    <scope>NUCLEOTIDE SEQUENCE [LARGE SCALE GENOMIC DNA]</scope>
</reference>